<dbReference type="HOGENOM" id="CLU_1857167_0_0_1"/>
<reference evidence="3" key="3">
    <citation type="submission" date="2015-06" db="UniProtKB">
        <authorList>
            <consortium name="EnsemblMetazoa"/>
        </authorList>
    </citation>
    <scope>IDENTIFICATION</scope>
</reference>
<reference evidence="4" key="1">
    <citation type="submission" date="2012-12" db="EMBL/GenBank/DDBJ databases">
        <authorList>
            <person name="Hellsten U."/>
            <person name="Grimwood J."/>
            <person name="Chapman J.A."/>
            <person name="Shapiro H."/>
            <person name="Aerts A."/>
            <person name="Otillar R.P."/>
            <person name="Terry A.Y."/>
            <person name="Boore J.L."/>
            <person name="Simakov O."/>
            <person name="Marletaz F."/>
            <person name="Cho S.-J."/>
            <person name="Edsinger-Gonzales E."/>
            <person name="Havlak P."/>
            <person name="Kuo D.-H."/>
            <person name="Larsson T."/>
            <person name="Lv J."/>
            <person name="Arendt D."/>
            <person name="Savage R."/>
            <person name="Osoegawa K."/>
            <person name="de Jong P."/>
            <person name="Lindberg D.R."/>
            <person name="Seaver E.C."/>
            <person name="Weisblat D.A."/>
            <person name="Putnam N.H."/>
            <person name="Grigoriev I.V."/>
            <person name="Rokhsar D.S."/>
        </authorList>
    </citation>
    <scope>NUCLEOTIDE SEQUENCE</scope>
    <source>
        <strain evidence="4">I ESC-2004</strain>
    </source>
</reference>
<protein>
    <recommendedName>
        <fullName evidence="5">Insulin-like domain-containing protein</fullName>
    </recommendedName>
</protein>
<keyword evidence="1" id="KW-0732">Signal</keyword>
<evidence type="ECO:0000313" key="3">
    <source>
        <dbReference type="EnsemblMetazoa" id="CapteP215217"/>
    </source>
</evidence>
<dbReference type="AlphaFoldDB" id="R7VFP7"/>
<organism evidence="2">
    <name type="scientific">Capitella teleta</name>
    <name type="common">Polychaete worm</name>
    <dbReference type="NCBI Taxonomy" id="283909"/>
    <lineage>
        <taxon>Eukaryota</taxon>
        <taxon>Metazoa</taxon>
        <taxon>Spiralia</taxon>
        <taxon>Lophotrochozoa</taxon>
        <taxon>Annelida</taxon>
        <taxon>Polychaeta</taxon>
        <taxon>Sedentaria</taxon>
        <taxon>Scolecida</taxon>
        <taxon>Capitellidae</taxon>
        <taxon>Capitella</taxon>
    </lineage>
</organism>
<dbReference type="Proteomes" id="UP000014760">
    <property type="component" value="Unassembled WGS sequence"/>
</dbReference>
<proteinExistence type="predicted"/>
<dbReference type="SUPFAM" id="SSF56994">
    <property type="entry name" value="Insulin-like"/>
    <property type="match status" value="1"/>
</dbReference>
<keyword evidence="4" id="KW-1185">Reference proteome</keyword>
<dbReference type="EMBL" id="AMQN01000547">
    <property type="status" value="NOT_ANNOTATED_CDS"/>
    <property type="molecule type" value="Genomic_DNA"/>
</dbReference>
<feature type="signal peptide" evidence="1">
    <location>
        <begin position="1"/>
        <end position="21"/>
    </location>
</feature>
<dbReference type="EnsemblMetazoa" id="CapteT215217">
    <property type="protein sequence ID" value="CapteP215217"/>
    <property type="gene ID" value="CapteG215217"/>
</dbReference>
<evidence type="ECO:0000313" key="4">
    <source>
        <dbReference type="Proteomes" id="UP000014760"/>
    </source>
</evidence>
<evidence type="ECO:0000256" key="1">
    <source>
        <dbReference type="SAM" id="SignalP"/>
    </source>
</evidence>
<sequence>MKSCGVAIVYLLLGALQYCHSARYCNTYKLVGQLVDHCFKKRTLLPTPPDVLSVLPGQDGGDVFDDPIETDIIHNVVDIMEWLQEAPGVLEVFDDDAQLGVETYGGGRVRRGLWKRCCKALCGISEMQELCDDLKRRR</sequence>
<feature type="chain" id="PRO_5008788986" description="Insulin-like domain-containing protein" evidence="1">
    <location>
        <begin position="22"/>
        <end position="138"/>
    </location>
</feature>
<name>R7VFP7_CAPTE</name>
<evidence type="ECO:0000313" key="2">
    <source>
        <dbReference type="EMBL" id="ELU17444.1"/>
    </source>
</evidence>
<evidence type="ECO:0008006" key="5">
    <source>
        <dbReference type="Google" id="ProtNLM"/>
    </source>
</evidence>
<dbReference type="InterPro" id="IPR036438">
    <property type="entry name" value="Insulin-like_sf"/>
</dbReference>
<reference evidence="2 4" key="2">
    <citation type="journal article" date="2013" name="Nature">
        <title>Insights into bilaterian evolution from three spiralian genomes.</title>
        <authorList>
            <person name="Simakov O."/>
            <person name="Marletaz F."/>
            <person name="Cho S.J."/>
            <person name="Edsinger-Gonzales E."/>
            <person name="Havlak P."/>
            <person name="Hellsten U."/>
            <person name="Kuo D.H."/>
            <person name="Larsson T."/>
            <person name="Lv J."/>
            <person name="Arendt D."/>
            <person name="Savage R."/>
            <person name="Osoegawa K."/>
            <person name="de Jong P."/>
            <person name="Grimwood J."/>
            <person name="Chapman J.A."/>
            <person name="Shapiro H."/>
            <person name="Aerts A."/>
            <person name="Otillar R.P."/>
            <person name="Terry A.Y."/>
            <person name="Boore J.L."/>
            <person name="Grigoriev I.V."/>
            <person name="Lindberg D.R."/>
            <person name="Seaver E.C."/>
            <person name="Weisblat D.A."/>
            <person name="Putnam N.H."/>
            <person name="Rokhsar D.S."/>
        </authorList>
    </citation>
    <scope>NUCLEOTIDE SEQUENCE</scope>
    <source>
        <strain evidence="2 4">I ESC-2004</strain>
    </source>
</reference>
<accession>R7VFP7</accession>
<dbReference type="EMBL" id="KB292506">
    <property type="protein sequence ID" value="ELU17444.1"/>
    <property type="molecule type" value="Genomic_DNA"/>
</dbReference>
<gene>
    <name evidence="2" type="ORF">CAPTEDRAFT_215217</name>
</gene>